<sequence>MRIFNLVVWLVAAAVAGPAAARDFTSSDIYPSDYPTVRAVAHLADLMRERSGGRLIVSTLGAADQQTENYTLGELRNGTLDMARVNLAVLNSAVPATTVLTLPYMFRSTAHERRVLDGPIGQEILATFERAGVVGLVFYDGGARSTYGVMPVRSPADLRGVKYRAQQSSNWAPMVRAMGAQPVVLPLIRVDPSMRAGLVDVADGNWSSFVALQHHRVAKFFSQTEHARSPGVVLFSRRVWDTLSDEERSIIRSAARDSVAYYRRLWDEHEAEARRTAETAGVQIVSDVDLSAFSSALVPLHDTAVSDARLKAMIDRIKADPGP</sequence>
<dbReference type="Pfam" id="PF03480">
    <property type="entry name" value="DctP"/>
    <property type="match status" value="1"/>
</dbReference>
<comment type="caution">
    <text evidence="2">The sequence shown here is derived from an EMBL/GenBank/DDBJ whole genome shotgun (WGS) entry which is preliminary data.</text>
</comment>
<dbReference type="NCBIfam" id="NF037995">
    <property type="entry name" value="TRAP_S1"/>
    <property type="match status" value="1"/>
</dbReference>
<evidence type="ECO:0000313" key="2">
    <source>
        <dbReference type="EMBL" id="MBU8874866.1"/>
    </source>
</evidence>
<dbReference type="PANTHER" id="PTHR33376:SF2">
    <property type="entry name" value="DICARBOXYLATE-BINDING PERIPLASMIC PROTEIN"/>
    <property type="match status" value="1"/>
</dbReference>
<proteinExistence type="predicted"/>
<keyword evidence="3" id="KW-1185">Reference proteome</keyword>
<feature type="chain" id="PRO_5046268271" evidence="1">
    <location>
        <begin position="22"/>
        <end position="323"/>
    </location>
</feature>
<dbReference type="InterPro" id="IPR018389">
    <property type="entry name" value="DctP_fam"/>
</dbReference>
<gene>
    <name evidence="2" type="primary">dctP</name>
    <name evidence="2" type="ORF">KQ910_13905</name>
</gene>
<feature type="signal peptide" evidence="1">
    <location>
        <begin position="1"/>
        <end position="21"/>
    </location>
</feature>
<dbReference type="PANTHER" id="PTHR33376">
    <property type="match status" value="1"/>
</dbReference>
<evidence type="ECO:0000256" key="1">
    <source>
        <dbReference type="SAM" id="SignalP"/>
    </source>
</evidence>
<dbReference type="Proteomes" id="UP000727907">
    <property type="component" value="Unassembled WGS sequence"/>
</dbReference>
<name>A0ABS6IKK5_9HYPH</name>
<protein>
    <submittedName>
        <fullName evidence="2">TRAP transporter substrate-binding protein DctP</fullName>
    </submittedName>
</protein>
<accession>A0ABS6IKK5</accession>
<keyword evidence="1" id="KW-0732">Signal</keyword>
<evidence type="ECO:0000313" key="3">
    <source>
        <dbReference type="Proteomes" id="UP000727907"/>
    </source>
</evidence>
<dbReference type="RefSeq" id="WP_216961141.1">
    <property type="nucleotide sequence ID" value="NZ_JAHOPB010000001.1"/>
</dbReference>
<organism evidence="2 3">
    <name type="scientific">Reyranella humidisoli</name>
    <dbReference type="NCBI Taxonomy" id="2849149"/>
    <lineage>
        <taxon>Bacteria</taxon>
        <taxon>Pseudomonadati</taxon>
        <taxon>Pseudomonadota</taxon>
        <taxon>Alphaproteobacteria</taxon>
        <taxon>Hyphomicrobiales</taxon>
        <taxon>Reyranellaceae</taxon>
        <taxon>Reyranella</taxon>
    </lineage>
</organism>
<dbReference type="EMBL" id="JAHOPB010000001">
    <property type="protein sequence ID" value="MBU8874866.1"/>
    <property type="molecule type" value="Genomic_DNA"/>
</dbReference>
<reference evidence="2 3" key="1">
    <citation type="submission" date="2021-06" db="EMBL/GenBank/DDBJ databases">
        <authorList>
            <person name="Lee D.H."/>
        </authorList>
    </citation>
    <scope>NUCLEOTIDE SEQUENCE [LARGE SCALE GENOMIC DNA]</scope>
    <source>
        <strain evidence="2 3">MMS21-HV4-11</strain>
    </source>
</reference>